<feature type="region of interest" description="Disordered" evidence="1">
    <location>
        <begin position="1"/>
        <end position="34"/>
    </location>
</feature>
<evidence type="ECO:0000256" key="1">
    <source>
        <dbReference type="SAM" id="MobiDB-lite"/>
    </source>
</evidence>
<protein>
    <submittedName>
        <fullName evidence="2">Uncharacterized protein</fullName>
    </submittedName>
</protein>
<proteinExistence type="predicted"/>
<dbReference type="AlphaFoldDB" id="A0A8J2JUZ3"/>
<evidence type="ECO:0000313" key="3">
    <source>
        <dbReference type="Proteomes" id="UP000708208"/>
    </source>
</evidence>
<sequence length="91" mass="9963">MDQSAPSGSSGKSEHKSEETPSIAQCNGTEDDKRAVPDLGKVADIFNQVSLAMRTIDAATEEEENEMEEMLRTSITEAHQSSGLLWSCWKC</sequence>
<comment type="caution">
    <text evidence="2">The sequence shown here is derived from an EMBL/GenBank/DDBJ whole genome shotgun (WGS) entry which is preliminary data.</text>
</comment>
<organism evidence="2 3">
    <name type="scientific">Allacma fusca</name>
    <dbReference type="NCBI Taxonomy" id="39272"/>
    <lineage>
        <taxon>Eukaryota</taxon>
        <taxon>Metazoa</taxon>
        <taxon>Ecdysozoa</taxon>
        <taxon>Arthropoda</taxon>
        <taxon>Hexapoda</taxon>
        <taxon>Collembola</taxon>
        <taxon>Symphypleona</taxon>
        <taxon>Sminthuridae</taxon>
        <taxon>Allacma</taxon>
    </lineage>
</organism>
<gene>
    <name evidence="2" type="ORF">AFUS01_LOCUS13474</name>
</gene>
<dbReference type="Proteomes" id="UP000708208">
    <property type="component" value="Unassembled WGS sequence"/>
</dbReference>
<accession>A0A8J2JUZ3</accession>
<reference evidence="2" key="1">
    <citation type="submission" date="2021-06" db="EMBL/GenBank/DDBJ databases">
        <authorList>
            <person name="Hodson N. C."/>
            <person name="Mongue J. A."/>
            <person name="Jaron S. K."/>
        </authorList>
    </citation>
    <scope>NUCLEOTIDE SEQUENCE</scope>
</reference>
<dbReference type="EMBL" id="CAJVCH010109990">
    <property type="protein sequence ID" value="CAG7724448.1"/>
    <property type="molecule type" value="Genomic_DNA"/>
</dbReference>
<keyword evidence="3" id="KW-1185">Reference proteome</keyword>
<name>A0A8J2JUZ3_9HEXA</name>
<evidence type="ECO:0000313" key="2">
    <source>
        <dbReference type="EMBL" id="CAG7724448.1"/>
    </source>
</evidence>